<name>A0ABN9G3V7_9NEOB</name>
<protein>
    <submittedName>
        <fullName evidence="1">Uncharacterized protein</fullName>
    </submittedName>
</protein>
<accession>A0ABN9G3V7</accession>
<keyword evidence="2" id="KW-1185">Reference proteome</keyword>
<comment type="caution">
    <text evidence="1">The sequence shown here is derived from an EMBL/GenBank/DDBJ whole genome shotgun (WGS) entry which is preliminary data.</text>
</comment>
<evidence type="ECO:0000313" key="2">
    <source>
        <dbReference type="Proteomes" id="UP001162483"/>
    </source>
</evidence>
<dbReference type="EMBL" id="CATNWA010017922">
    <property type="protein sequence ID" value="CAI9604060.1"/>
    <property type="molecule type" value="Genomic_DNA"/>
</dbReference>
<reference evidence="1" key="1">
    <citation type="submission" date="2023-05" db="EMBL/GenBank/DDBJ databases">
        <authorList>
            <person name="Stuckert A."/>
        </authorList>
    </citation>
    <scope>NUCLEOTIDE SEQUENCE</scope>
</reference>
<proteinExistence type="predicted"/>
<sequence>MGTVMAQMHYREEAHLAPPPGMQHVEDTSFPMYQAAPTCNPVKQTRVWGKMKTVAQSVVHALLPPPTSEMASSVTAATASSLATTRHRQPPQVEIILRCVKNLDHV</sequence>
<evidence type="ECO:0000313" key="1">
    <source>
        <dbReference type="EMBL" id="CAI9604060.1"/>
    </source>
</evidence>
<dbReference type="Proteomes" id="UP001162483">
    <property type="component" value="Unassembled WGS sequence"/>
</dbReference>
<organism evidence="1 2">
    <name type="scientific">Staurois parvus</name>
    <dbReference type="NCBI Taxonomy" id="386267"/>
    <lineage>
        <taxon>Eukaryota</taxon>
        <taxon>Metazoa</taxon>
        <taxon>Chordata</taxon>
        <taxon>Craniata</taxon>
        <taxon>Vertebrata</taxon>
        <taxon>Euteleostomi</taxon>
        <taxon>Amphibia</taxon>
        <taxon>Batrachia</taxon>
        <taxon>Anura</taxon>
        <taxon>Neobatrachia</taxon>
        <taxon>Ranoidea</taxon>
        <taxon>Ranidae</taxon>
        <taxon>Staurois</taxon>
    </lineage>
</organism>
<gene>
    <name evidence="1" type="ORF">SPARVUS_LOCUS13413894</name>
</gene>